<keyword evidence="1" id="KW-0812">Transmembrane</keyword>
<feature type="transmembrane region" description="Helical" evidence="1">
    <location>
        <begin position="124"/>
        <end position="142"/>
    </location>
</feature>
<dbReference type="NCBIfam" id="NF041644">
    <property type="entry name" value="CBO0543_fam"/>
    <property type="match status" value="1"/>
</dbReference>
<evidence type="ECO:0000313" key="3">
    <source>
        <dbReference type="Proteomes" id="UP001178888"/>
    </source>
</evidence>
<protein>
    <submittedName>
        <fullName evidence="2">CBO0543 family protein</fullName>
    </submittedName>
</protein>
<feature type="transmembrane region" description="Helical" evidence="1">
    <location>
        <begin position="61"/>
        <end position="83"/>
    </location>
</feature>
<name>A0AA90QT39_9BACI</name>
<sequence>MNTVKHLNGSSLPPLRKKRYLFWIKTYIPAMLLGSLLGTYLDLYFVEKQMYRFPIRPYPEIFSINIVFTLVVLPVFIFIYLYLMKKVNGWGKAGIVLFLSLFMPIMEKLLEMIGMFAHSSEWKHLYTAGGYLIFLTVIYSFFHWMENKNKSQD</sequence>
<feature type="transmembrane region" description="Helical" evidence="1">
    <location>
        <begin position="95"/>
        <end position="118"/>
    </location>
</feature>
<reference evidence="2" key="1">
    <citation type="submission" date="2023-08" db="EMBL/GenBank/DDBJ databases">
        <title>Nitrogen cycling bacteria in agricultural field soils.</title>
        <authorList>
            <person name="Jang J."/>
        </authorList>
    </citation>
    <scope>NUCLEOTIDE SEQUENCE</scope>
    <source>
        <strain evidence="2">PS3-36</strain>
    </source>
</reference>
<evidence type="ECO:0000256" key="1">
    <source>
        <dbReference type="SAM" id="Phobius"/>
    </source>
</evidence>
<feature type="transmembrane region" description="Helical" evidence="1">
    <location>
        <begin position="20"/>
        <end position="41"/>
    </location>
</feature>
<dbReference type="InterPro" id="IPR048147">
    <property type="entry name" value="CBO0543-like"/>
</dbReference>
<dbReference type="AlphaFoldDB" id="A0AA90QT39"/>
<proteinExistence type="predicted"/>
<keyword evidence="1" id="KW-0472">Membrane</keyword>
<organism evidence="2 3">
    <name type="scientific">Bacillus salipaludis</name>
    <dbReference type="NCBI Taxonomy" id="2547811"/>
    <lineage>
        <taxon>Bacteria</taxon>
        <taxon>Bacillati</taxon>
        <taxon>Bacillota</taxon>
        <taxon>Bacilli</taxon>
        <taxon>Bacillales</taxon>
        <taxon>Bacillaceae</taxon>
        <taxon>Bacillus</taxon>
    </lineage>
</organism>
<dbReference type="Proteomes" id="UP001178888">
    <property type="component" value="Unassembled WGS sequence"/>
</dbReference>
<accession>A0AA90QT39</accession>
<dbReference type="RefSeq" id="WP_235824899.1">
    <property type="nucleotide sequence ID" value="NZ_JAVGVR010000001.1"/>
</dbReference>
<evidence type="ECO:0000313" key="2">
    <source>
        <dbReference type="EMBL" id="MDQ6599110.1"/>
    </source>
</evidence>
<keyword evidence="1" id="KW-1133">Transmembrane helix</keyword>
<keyword evidence="3" id="KW-1185">Reference proteome</keyword>
<gene>
    <name evidence="2" type="ORF">RCG21_22710</name>
</gene>
<comment type="caution">
    <text evidence="2">The sequence shown here is derived from an EMBL/GenBank/DDBJ whole genome shotgun (WGS) entry which is preliminary data.</text>
</comment>
<dbReference type="EMBL" id="JAVGVR010000001">
    <property type="protein sequence ID" value="MDQ6599110.1"/>
    <property type="molecule type" value="Genomic_DNA"/>
</dbReference>